<organism evidence="1 2">
    <name type="scientific">Coptis chinensis</name>
    <dbReference type="NCBI Taxonomy" id="261450"/>
    <lineage>
        <taxon>Eukaryota</taxon>
        <taxon>Viridiplantae</taxon>
        <taxon>Streptophyta</taxon>
        <taxon>Embryophyta</taxon>
        <taxon>Tracheophyta</taxon>
        <taxon>Spermatophyta</taxon>
        <taxon>Magnoliopsida</taxon>
        <taxon>Ranunculales</taxon>
        <taxon>Ranunculaceae</taxon>
        <taxon>Coptidoideae</taxon>
        <taxon>Coptis</taxon>
    </lineage>
</organism>
<dbReference type="Proteomes" id="UP000631114">
    <property type="component" value="Unassembled WGS sequence"/>
</dbReference>
<dbReference type="EMBL" id="JADFTS010000003">
    <property type="protein sequence ID" value="KAF9617849.1"/>
    <property type="molecule type" value="Genomic_DNA"/>
</dbReference>
<protein>
    <submittedName>
        <fullName evidence="1">Uncharacterized protein</fullName>
    </submittedName>
</protein>
<reference evidence="1 2" key="1">
    <citation type="submission" date="2020-10" db="EMBL/GenBank/DDBJ databases">
        <title>The Coptis chinensis genome and diversification of protoberbering-type alkaloids.</title>
        <authorList>
            <person name="Wang B."/>
            <person name="Shu S."/>
            <person name="Song C."/>
            <person name="Liu Y."/>
        </authorList>
    </citation>
    <scope>NUCLEOTIDE SEQUENCE [LARGE SCALE GENOMIC DNA]</scope>
    <source>
        <strain evidence="1">HL-2020</strain>
        <tissue evidence="1">Leaf</tissue>
    </source>
</reference>
<evidence type="ECO:0000313" key="2">
    <source>
        <dbReference type="Proteomes" id="UP000631114"/>
    </source>
</evidence>
<proteinExistence type="predicted"/>
<dbReference type="AlphaFoldDB" id="A0A835IIK8"/>
<keyword evidence="2" id="KW-1185">Reference proteome</keyword>
<comment type="caution">
    <text evidence="1">The sequence shown here is derived from an EMBL/GenBank/DDBJ whole genome shotgun (WGS) entry which is preliminary data.</text>
</comment>
<sequence>MTFGQLLMFLMIRNGVCFIIVAPLRLQASLYRAPFVRQNGEYLHEIEKEKLISTPEKCGIKEWEPYIVDNRHVLIRLIFNLGVVHNVSRKMEKP</sequence>
<evidence type="ECO:0000313" key="1">
    <source>
        <dbReference type="EMBL" id="KAF9617849.1"/>
    </source>
</evidence>
<accession>A0A835IIK8</accession>
<dbReference type="OrthoDB" id="420426at2759"/>
<name>A0A835IIK8_9MAGN</name>
<gene>
    <name evidence="1" type="ORF">IFM89_039031</name>
</gene>